<protein>
    <submittedName>
        <fullName evidence="2">Uncharacterized protein</fullName>
    </submittedName>
</protein>
<comment type="caution">
    <text evidence="2">The sequence shown here is derived from an EMBL/GenBank/DDBJ whole genome shotgun (WGS) entry which is preliminary data.</text>
</comment>
<feature type="compositionally biased region" description="Basic and acidic residues" evidence="1">
    <location>
        <begin position="40"/>
        <end position="57"/>
    </location>
</feature>
<feature type="region of interest" description="Disordered" evidence="1">
    <location>
        <begin position="31"/>
        <end position="57"/>
    </location>
</feature>
<dbReference type="EMBL" id="LAZR01003807">
    <property type="protein sequence ID" value="KKN14532.1"/>
    <property type="molecule type" value="Genomic_DNA"/>
</dbReference>
<evidence type="ECO:0000256" key="1">
    <source>
        <dbReference type="SAM" id="MobiDB-lite"/>
    </source>
</evidence>
<sequence length="57" mass="6778">MGGKLEIYEGRIKFRIINGQLLKLFRRSKEHKFGTRNSSKYRDSDRINSKCTDDKQN</sequence>
<reference evidence="2" key="1">
    <citation type="journal article" date="2015" name="Nature">
        <title>Complex archaea that bridge the gap between prokaryotes and eukaryotes.</title>
        <authorList>
            <person name="Spang A."/>
            <person name="Saw J.H."/>
            <person name="Jorgensen S.L."/>
            <person name="Zaremba-Niedzwiedzka K."/>
            <person name="Martijn J."/>
            <person name="Lind A.E."/>
            <person name="van Eijk R."/>
            <person name="Schleper C."/>
            <person name="Guy L."/>
            <person name="Ettema T.J."/>
        </authorList>
    </citation>
    <scope>NUCLEOTIDE SEQUENCE</scope>
</reference>
<gene>
    <name evidence="2" type="ORF">LCGC14_0995350</name>
</gene>
<name>A0A0F9NR22_9ZZZZ</name>
<proteinExistence type="predicted"/>
<organism evidence="2">
    <name type="scientific">marine sediment metagenome</name>
    <dbReference type="NCBI Taxonomy" id="412755"/>
    <lineage>
        <taxon>unclassified sequences</taxon>
        <taxon>metagenomes</taxon>
        <taxon>ecological metagenomes</taxon>
    </lineage>
</organism>
<dbReference type="AlphaFoldDB" id="A0A0F9NR22"/>
<accession>A0A0F9NR22</accession>
<evidence type="ECO:0000313" key="2">
    <source>
        <dbReference type="EMBL" id="KKN14532.1"/>
    </source>
</evidence>